<dbReference type="PANTHER" id="PTHR43829">
    <property type="entry name" value="AQUAPORIN OR AQUAGLYCEROPORIN RELATED"/>
    <property type="match status" value="1"/>
</dbReference>
<accession>A0A4R9GI95</accession>
<evidence type="ECO:0000256" key="2">
    <source>
        <dbReference type="ARBA" id="ARBA00006175"/>
    </source>
</evidence>
<keyword evidence="6 8" id="KW-0472">Membrane</keyword>
<dbReference type="Pfam" id="PF00230">
    <property type="entry name" value="MIP"/>
    <property type="match status" value="1"/>
</dbReference>
<dbReference type="RefSeq" id="WP_135767514.1">
    <property type="nucleotide sequence ID" value="NZ_RQET01000004.1"/>
</dbReference>
<keyword evidence="4 7" id="KW-0812">Transmembrane</keyword>
<feature type="transmembrane region" description="Helical" evidence="8">
    <location>
        <begin position="84"/>
        <end position="107"/>
    </location>
</feature>
<dbReference type="AlphaFoldDB" id="A0A4R9GI95"/>
<keyword evidence="5 8" id="KW-1133">Transmembrane helix</keyword>
<feature type="transmembrane region" description="Helical" evidence="8">
    <location>
        <begin position="136"/>
        <end position="154"/>
    </location>
</feature>
<comment type="caution">
    <text evidence="9">The sequence shown here is derived from an EMBL/GenBank/DDBJ whole genome shotgun (WGS) entry which is preliminary data.</text>
</comment>
<dbReference type="InterPro" id="IPR050363">
    <property type="entry name" value="MIP/Aquaporin"/>
</dbReference>
<feature type="transmembrane region" description="Helical" evidence="8">
    <location>
        <begin position="40"/>
        <end position="59"/>
    </location>
</feature>
<evidence type="ECO:0000256" key="6">
    <source>
        <dbReference type="ARBA" id="ARBA00023136"/>
    </source>
</evidence>
<dbReference type="PROSITE" id="PS00221">
    <property type="entry name" value="MIP"/>
    <property type="match status" value="1"/>
</dbReference>
<comment type="similarity">
    <text evidence="2 7">Belongs to the MIP/aquaporin (TC 1.A.8) family.</text>
</comment>
<dbReference type="InterPro" id="IPR000425">
    <property type="entry name" value="MIP"/>
</dbReference>
<dbReference type="EMBL" id="RQET01000004">
    <property type="protein sequence ID" value="TGK12111.1"/>
    <property type="molecule type" value="Genomic_DNA"/>
</dbReference>
<gene>
    <name evidence="9" type="ORF">EHO60_07525</name>
</gene>
<keyword evidence="3 7" id="KW-0813">Transport</keyword>
<name>A0A4R9GI95_9LEPT</name>
<comment type="subcellular location">
    <subcellularLocation>
        <location evidence="1">Membrane</location>
        <topology evidence="1">Multi-pass membrane protein</topology>
    </subcellularLocation>
</comment>
<evidence type="ECO:0000256" key="1">
    <source>
        <dbReference type="ARBA" id="ARBA00004141"/>
    </source>
</evidence>
<dbReference type="PRINTS" id="PR00783">
    <property type="entry name" value="MINTRINSICP"/>
</dbReference>
<evidence type="ECO:0000313" key="10">
    <source>
        <dbReference type="Proteomes" id="UP000298458"/>
    </source>
</evidence>
<keyword evidence="10" id="KW-1185">Reference proteome</keyword>
<dbReference type="PANTHER" id="PTHR43829:SF9">
    <property type="entry name" value="AQUAPORIN-9"/>
    <property type="match status" value="1"/>
</dbReference>
<reference evidence="9" key="1">
    <citation type="journal article" date="2019" name="PLoS Negl. Trop. Dis.">
        <title>Revisiting the worldwide diversity of Leptospira species in the environment.</title>
        <authorList>
            <person name="Vincent A.T."/>
            <person name="Schiettekatte O."/>
            <person name="Bourhy P."/>
            <person name="Veyrier F.J."/>
            <person name="Picardeau M."/>
        </authorList>
    </citation>
    <scope>NUCLEOTIDE SEQUENCE [LARGE SCALE GENOMIC DNA]</scope>
    <source>
        <strain evidence="9">SSW15</strain>
    </source>
</reference>
<dbReference type="InterPro" id="IPR022357">
    <property type="entry name" value="MIP_CS"/>
</dbReference>
<evidence type="ECO:0000256" key="5">
    <source>
        <dbReference type="ARBA" id="ARBA00022989"/>
    </source>
</evidence>
<sequence>MSSPFLGEFLGTFVLILLGNGVVAGTLLEHSKAKDSGWIVITAGWAFAVLIGILTANAFGSPDAHLNPAVTLAFAIQSGDFSKLVSYTTAQILGAFFGSVFVTLHYLPHWKETKDPLRILAIFSTEPAIRHKFSNFFSEFLGTFVLILGVYAIFSPQIKGLTSHLGAFLVGLLVWSIGLSMGGTTGYAINPARDFGPRLAHFLLPIPGKGSSRWEYAWIPILAPLCGAALAGMLLRTYVSQ</sequence>
<dbReference type="GO" id="GO:0015254">
    <property type="term" value="F:glycerol channel activity"/>
    <property type="evidence" value="ECO:0007669"/>
    <property type="project" value="TreeGrafter"/>
</dbReference>
<organism evidence="9 10">
    <name type="scientific">Leptospira fletcheri</name>
    <dbReference type="NCBI Taxonomy" id="2484981"/>
    <lineage>
        <taxon>Bacteria</taxon>
        <taxon>Pseudomonadati</taxon>
        <taxon>Spirochaetota</taxon>
        <taxon>Spirochaetia</taxon>
        <taxon>Leptospirales</taxon>
        <taxon>Leptospiraceae</taxon>
        <taxon>Leptospira</taxon>
    </lineage>
</organism>
<protein>
    <submittedName>
        <fullName evidence="9">Aquaporin family protein</fullName>
    </submittedName>
</protein>
<proteinExistence type="inferred from homology"/>
<feature type="transmembrane region" description="Helical" evidence="8">
    <location>
        <begin position="166"/>
        <end position="189"/>
    </location>
</feature>
<dbReference type="GO" id="GO:0005886">
    <property type="term" value="C:plasma membrane"/>
    <property type="evidence" value="ECO:0007669"/>
    <property type="project" value="TreeGrafter"/>
</dbReference>
<evidence type="ECO:0000256" key="8">
    <source>
        <dbReference type="SAM" id="Phobius"/>
    </source>
</evidence>
<dbReference type="InterPro" id="IPR023271">
    <property type="entry name" value="Aquaporin-like"/>
</dbReference>
<evidence type="ECO:0000313" key="9">
    <source>
        <dbReference type="EMBL" id="TGK12111.1"/>
    </source>
</evidence>
<dbReference type="OrthoDB" id="9807293at2"/>
<evidence type="ECO:0000256" key="7">
    <source>
        <dbReference type="RuleBase" id="RU000477"/>
    </source>
</evidence>
<evidence type="ECO:0000256" key="3">
    <source>
        <dbReference type="ARBA" id="ARBA00022448"/>
    </source>
</evidence>
<evidence type="ECO:0000256" key="4">
    <source>
        <dbReference type="ARBA" id="ARBA00022692"/>
    </source>
</evidence>
<dbReference type="Gene3D" id="1.20.1080.10">
    <property type="entry name" value="Glycerol uptake facilitator protein"/>
    <property type="match status" value="1"/>
</dbReference>
<dbReference type="SUPFAM" id="SSF81338">
    <property type="entry name" value="Aquaporin-like"/>
    <property type="match status" value="1"/>
</dbReference>
<feature type="transmembrane region" description="Helical" evidence="8">
    <location>
        <begin position="216"/>
        <end position="235"/>
    </location>
</feature>
<dbReference type="Proteomes" id="UP000298458">
    <property type="component" value="Unassembled WGS sequence"/>
</dbReference>